<dbReference type="CDD" id="cd07035">
    <property type="entry name" value="TPP_PYR_POX_like"/>
    <property type="match status" value="1"/>
</dbReference>
<evidence type="ECO:0000313" key="5">
    <source>
        <dbReference type="Proteomes" id="UP001458415"/>
    </source>
</evidence>
<dbReference type="PANTHER" id="PTHR18968">
    <property type="entry name" value="THIAMINE PYROPHOSPHATE ENZYMES"/>
    <property type="match status" value="1"/>
</dbReference>
<comment type="similarity">
    <text evidence="1">Belongs to the TPP enzyme family.</text>
</comment>
<dbReference type="SUPFAM" id="SSF52467">
    <property type="entry name" value="DHS-like NAD/FAD-binding domain"/>
    <property type="match status" value="1"/>
</dbReference>
<evidence type="ECO:0000259" key="3">
    <source>
        <dbReference type="Pfam" id="PF02776"/>
    </source>
</evidence>
<gene>
    <name evidence="4" type="ORF">ABT317_34515</name>
</gene>
<organism evidence="4 5">
    <name type="scientific">Streptomyces carpinensis</name>
    <dbReference type="NCBI Taxonomy" id="66369"/>
    <lineage>
        <taxon>Bacteria</taxon>
        <taxon>Bacillati</taxon>
        <taxon>Actinomycetota</taxon>
        <taxon>Actinomycetes</taxon>
        <taxon>Kitasatosporales</taxon>
        <taxon>Streptomycetaceae</taxon>
        <taxon>Streptomyces</taxon>
    </lineage>
</organism>
<dbReference type="Pfam" id="PF02776">
    <property type="entry name" value="TPP_enzyme_N"/>
    <property type="match status" value="1"/>
</dbReference>
<name>A0ABV1WCU4_9ACTN</name>
<dbReference type="Gene3D" id="3.40.50.970">
    <property type="match status" value="1"/>
</dbReference>
<dbReference type="Gene3D" id="3.40.50.1220">
    <property type="entry name" value="TPP-binding domain"/>
    <property type="match status" value="1"/>
</dbReference>
<dbReference type="EMBL" id="JBEPCU010000897">
    <property type="protein sequence ID" value="MER6981950.1"/>
    <property type="molecule type" value="Genomic_DNA"/>
</dbReference>
<feature type="domain" description="Thiamine pyrophosphate enzyme N-terminal TPP-binding" evidence="3">
    <location>
        <begin position="3"/>
        <end position="103"/>
    </location>
</feature>
<comment type="caution">
    <text evidence="4">The sequence shown here is derived from an EMBL/GenBank/DDBJ whole genome shotgun (WGS) entry which is preliminary data.</text>
</comment>
<dbReference type="InterPro" id="IPR012000">
    <property type="entry name" value="Thiamin_PyroP_enz_cen_dom"/>
</dbReference>
<dbReference type="Proteomes" id="UP001458415">
    <property type="component" value="Unassembled WGS sequence"/>
</dbReference>
<dbReference type="InterPro" id="IPR012001">
    <property type="entry name" value="Thiamin_PyroP_enz_TPP-bd_dom"/>
</dbReference>
<evidence type="ECO:0000259" key="2">
    <source>
        <dbReference type="Pfam" id="PF00205"/>
    </source>
</evidence>
<proteinExistence type="inferred from homology"/>
<dbReference type="InterPro" id="IPR045229">
    <property type="entry name" value="TPP_enz"/>
</dbReference>
<evidence type="ECO:0000313" key="4">
    <source>
        <dbReference type="EMBL" id="MER6981950.1"/>
    </source>
</evidence>
<dbReference type="InterPro" id="IPR029061">
    <property type="entry name" value="THDP-binding"/>
</dbReference>
<reference evidence="4 5" key="1">
    <citation type="submission" date="2024-06" db="EMBL/GenBank/DDBJ databases">
        <title>The Natural Products Discovery Center: Release of the First 8490 Sequenced Strains for Exploring Actinobacteria Biosynthetic Diversity.</title>
        <authorList>
            <person name="Kalkreuter E."/>
            <person name="Kautsar S.A."/>
            <person name="Yang D."/>
            <person name="Bader C.D."/>
            <person name="Teijaro C.N."/>
            <person name="Fluegel L."/>
            <person name="Davis C.M."/>
            <person name="Simpson J.R."/>
            <person name="Lauterbach L."/>
            <person name="Steele A.D."/>
            <person name="Gui C."/>
            <person name="Meng S."/>
            <person name="Li G."/>
            <person name="Viehrig K."/>
            <person name="Ye F."/>
            <person name="Su P."/>
            <person name="Kiefer A.F."/>
            <person name="Nichols A."/>
            <person name="Cepeda A.J."/>
            <person name="Yan W."/>
            <person name="Fan B."/>
            <person name="Jiang Y."/>
            <person name="Adhikari A."/>
            <person name="Zheng C.-J."/>
            <person name="Schuster L."/>
            <person name="Cowan T.M."/>
            <person name="Smanski M.J."/>
            <person name="Chevrette M.G."/>
            <person name="De Carvalho L.P.S."/>
            <person name="Shen B."/>
        </authorList>
    </citation>
    <scope>NUCLEOTIDE SEQUENCE [LARGE SCALE GENOMIC DNA]</scope>
    <source>
        <strain evidence="4 5">NPDC000634</strain>
    </source>
</reference>
<keyword evidence="5" id="KW-1185">Reference proteome</keyword>
<dbReference type="Pfam" id="PF00205">
    <property type="entry name" value="TPP_enzyme_M"/>
    <property type="match status" value="1"/>
</dbReference>
<evidence type="ECO:0000256" key="1">
    <source>
        <dbReference type="ARBA" id="ARBA00007812"/>
    </source>
</evidence>
<accession>A0ABV1WCU4</accession>
<dbReference type="InterPro" id="IPR029035">
    <property type="entry name" value="DHS-like_NAD/FAD-binding_dom"/>
</dbReference>
<feature type="domain" description="Thiamine pyrophosphate enzyme central" evidence="2">
    <location>
        <begin position="183"/>
        <end position="314"/>
    </location>
</feature>
<protein>
    <submittedName>
        <fullName evidence="4">Thiamine pyrophosphate-binding protein</fullName>
    </submittedName>
</protein>
<feature type="non-terminal residue" evidence="4">
    <location>
        <position position="315"/>
    </location>
</feature>
<sequence length="315" mass="33181">MLVREAIGHTLHRLGVKTVFGVVGSGNFHFTNALVEAGARFVAARHEGGASVMADAYARMSNEVAVVSLHQGCGYTNALTGIAEAAKSRTPLLVLTAEATQPTSNFFIDQEEIAEGLGAVALRVRSPETALDDVTHAYELCSRERRTVVLNVPIDVQDLPLPTGTGARRRVPVGDPRPAAADVEAFAELLLRAERPVFVAGRGARTAAGKEAIAALAEQTGALLATSAVSRGLFHDNAWSIDVSGGFSTPLAAELISGADLIVGWGCALNMWTMRHGRLISDDAAVVQVDLDRAAIGRTRDVRLGLWGGVAETAR</sequence>
<dbReference type="PANTHER" id="PTHR18968:SF13">
    <property type="entry name" value="ACETOLACTATE SYNTHASE CATALYTIC SUBUNIT, MITOCHONDRIAL"/>
    <property type="match status" value="1"/>
</dbReference>
<dbReference type="SUPFAM" id="SSF52518">
    <property type="entry name" value="Thiamin diphosphate-binding fold (THDP-binding)"/>
    <property type="match status" value="1"/>
</dbReference>